<dbReference type="Pfam" id="PF13529">
    <property type="entry name" value="Peptidase_C39_2"/>
    <property type="match status" value="1"/>
</dbReference>
<evidence type="ECO:0000313" key="3">
    <source>
        <dbReference type="Proteomes" id="UP000034664"/>
    </source>
</evidence>
<evidence type="ECO:0000313" key="2">
    <source>
        <dbReference type="EMBL" id="KKR72709.1"/>
    </source>
</evidence>
<dbReference type="InterPro" id="IPR039564">
    <property type="entry name" value="Peptidase_C39-like"/>
</dbReference>
<comment type="caution">
    <text evidence="2">The sequence shown here is derived from an EMBL/GenBank/DDBJ whole genome shotgun (WGS) entry which is preliminary data.</text>
</comment>
<gene>
    <name evidence="2" type="ORF">UU14_C0003G0072</name>
</gene>
<proteinExistence type="predicted"/>
<feature type="domain" description="Peptidase C39-like" evidence="1">
    <location>
        <begin position="28"/>
        <end position="185"/>
    </location>
</feature>
<dbReference type="Proteomes" id="UP000034664">
    <property type="component" value="Unassembled WGS sequence"/>
</dbReference>
<evidence type="ECO:0000259" key="1">
    <source>
        <dbReference type="Pfam" id="PF13529"/>
    </source>
</evidence>
<organism evidence="2 3">
    <name type="scientific">Candidatus Roizmanbacteria bacterium GW2011_GWB1_40_7</name>
    <dbReference type="NCBI Taxonomy" id="1618482"/>
    <lineage>
        <taxon>Bacteria</taxon>
        <taxon>Candidatus Roizmaniibacteriota</taxon>
    </lineage>
</organism>
<dbReference type="EMBL" id="LBZM01000003">
    <property type="protein sequence ID" value="KKR72709.1"/>
    <property type="molecule type" value="Genomic_DNA"/>
</dbReference>
<protein>
    <recommendedName>
        <fullName evidence="1">Peptidase C39-like domain-containing protein</fullName>
    </recommendedName>
</protein>
<name>A0A0G0T6T3_9BACT</name>
<accession>A0A0G0T6T3</accession>
<sequence>MISFYLSSFLAEIQSRIFPTRLSFHHAVPYFSQYESRELVDDPKWKQSGAKTKDEYAYWSHNSCGMACLKMILKYKLNKEIPIVTLAKKCTEYGGYILKKDEAEGLFYEPFCLFVKEEFNINASVAPFLTLKRILFEISKNNLVITSAHPDIRDRNNPKPKGSGGHLVLITGYDLKKKTITIHNPSGSYQKSQEHYEMSFKEFKKFFAERGIVIYM</sequence>
<dbReference type="AlphaFoldDB" id="A0A0G0T6T3"/>
<dbReference type="PATRIC" id="fig|1618482.3.peg.197"/>
<dbReference type="Gene3D" id="3.90.70.10">
    <property type="entry name" value="Cysteine proteinases"/>
    <property type="match status" value="1"/>
</dbReference>
<reference evidence="2 3" key="1">
    <citation type="journal article" date="2015" name="Nature">
        <title>rRNA introns, odd ribosomes, and small enigmatic genomes across a large radiation of phyla.</title>
        <authorList>
            <person name="Brown C.T."/>
            <person name="Hug L.A."/>
            <person name="Thomas B.C."/>
            <person name="Sharon I."/>
            <person name="Castelle C.J."/>
            <person name="Singh A."/>
            <person name="Wilkins M.J."/>
            <person name="Williams K.H."/>
            <person name="Banfield J.F."/>
        </authorList>
    </citation>
    <scope>NUCLEOTIDE SEQUENCE [LARGE SCALE GENOMIC DNA]</scope>
</reference>